<keyword evidence="3" id="KW-1185">Reference proteome</keyword>
<dbReference type="AlphaFoldDB" id="A0AAE0MV51"/>
<reference evidence="2" key="2">
    <citation type="submission" date="2023-06" db="EMBL/GenBank/DDBJ databases">
        <authorList>
            <consortium name="Lawrence Berkeley National Laboratory"/>
            <person name="Haridas S."/>
            <person name="Hensen N."/>
            <person name="Bonometti L."/>
            <person name="Westerberg I."/>
            <person name="Brannstrom I.O."/>
            <person name="Guillou S."/>
            <person name="Cros-Aarteil S."/>
            <person name="Calhoun S."/>
            <person name="Kuo A."/>
            <person name="Mondo S."/>
            <person name="Pangilinan J."/>
            <person name="Riley R."/>
            <person name="Labutti K."/>
            <person name="Andreopoulos B."/>
            <person name="Lipzen A."/>
            <person name="Chen C."/>
            <person name="Yanf M."/>
            <person name="Daum C."/>
            <person name="Ng V."/>
            <person name="Clum A."/>
            <person name="Steindorff A."/>
            <person name="Ohm R."/>
            <person name="Martin F."/>
            <person name="Silar P."/>
            <person name="Natvig D."/>
            <person name="Lalanne C."/>
            <person name="Gautier V."/>
            <person name="Ament-Velasquez S.L."/>
            <person name="Kruys A."/>
            <person name="Hutchinson M.I."/>
            <person name="Powell A.J."/>
            <person name="Barry K."/>
            <person name="Miller A.N."/>
            <person name="Grigoriev I.V."/>
            <person name="Debuchy R."/>
            <person name="Gladieux P."/>
            <person name="Thoren M.H."/>
            <person name="Johannesson H."/>
        </authorList>
    </citation>
    <scope>NUCLEOTIDE SEQUENCE</scope>
    <source>
        <strain evidence="2">CBS 560.94</strain>
    </source>
</reference>
<evidence type="ECO:0000313" key="3">
    <source>
        <dbReference type="Proteomes" id="UP001278500"/>
    </source>
</evidence>
<feature type="compositionally biased region" description="Basic residues" evidence="1">
    <location>
        <begin position="43"/>
        <end position="53"/>
    </location>
</feature>
<evidence type="ECO:0000313" key="2">
    <source>
        <dbReference type="EMBL" id="KAK3350650.1"/>
    </source>
</evidence>
<dbReference type="RefSeq" id="XP_062683945.1">
    <property type="nucleotide sequence ID" value="XM_062831596.1"/>
</dbReference>
<comment type="caution">
    <text evidence="2">The sequence shown here is derived from an EMBL/GenBank/DDBJ whole genome shotgun (WGS) entry which is preliminary data.</text>
</comment>
<gene>
    <name evidence="2" type="ORF">B0H65DRAFT_94942</name>
</gene>
<dbReference type="GeneID" id="87868750"/>
<dbReference type="EMBL" id="JAUEPP010000002">
    <property type="protein sequence ID" value="KAK3350650.1"/>
    <property type="molecule type" value="Genomic_DNA"/>
</dbReference>
<reference evidence="2" key="1">
    <citation type="journal article" date="2023" name="Mol. Phylogenet. Evol.">
        <title>Genome-scale phylogeny and comparative genomics of the fungal order Sordariales.</title>
        <authorList>
            <person name="Hensen N."/>
            <person name="Bonometti L."/>
            <person name="Westerberg I."/>
            <person name="Brannstrom I.O."/>
            <person name="Guillou S."/>
            <person name="Cros-Aarteil S."/>
            <person name="Calhoun S."/>
            <person name="Haridas S."/>
            <person name="Kuo A."/>
            <person name="Mondo S."/>
            <person name="Pangilinan J."/>
            <person name="Riley R."/>
            <person name="LaButti K."/>
            <person name="Andreopoulos B."/>
            <person name="Lipzen A."/>
            <person name="Chen C."/>
            <person name="Yan M."/>
            <person name="Daum C."/>
            <person name="Ng V."/>
            <person name="Clum A."/>
            <person name="Steindorff A."/>
            <person name="Ohm R.A."/>
            <person name="Martin F."/>
            <person name="Silar P."/>
            <person name="Natvig D.O."/>
            <person name="Lalanne C."/>
            <person name="Gautier V."/>
            <person name="Ament-Velasquez S.L."/>
            <person name="Kruys A."/>
            <person name="Hutchinson M.I."/>
            <person name="Powell A.J."/>
            <person name="Barry K."/>
            <person name="Miller A.N."/>
            <person name="Grigoriev I.V."/>
            <person name="Debuchy R."/>
            <person name="Gladieux P."/>
            <person name="Hiltunen Thoren M."/>
            <person name="Johannesson H."/>
        </authorList>
    </citation>
    <scope>NUCLEOTIDE SEQUENCE</scope>
    <source>
        <strain evidence="2">CBS 560.94</strain>
    </source>
</reference>
<organism evidence="2 3">
    <name type="scientific">Neurospora tetraspora</name>
    <dbReference type="NCBI Taxonomy" id="94610"/>
    <lineage>
        <taxon>Eukaryota</taxon>
        <taxon>Fungi</taxon>
        <taxon>Dikarya</taxon>
        <taxon>Ascomycota</taxon>
        <taxon>Pezizomycotina</taxon>
        <taxon>Sordariomycetes</taxon>
        <taxon>Sordariomycetidae</taxon>
        <taxon>Sordariales</taxon>
        <taxon>Sordariaceae</taxon>
        <taxon>Neurospora</taxon>
    </lineage>
</organism>
<proteinExistence type="predicted"/>
<dbReference type="Proteomes" id="UP001278500">
    <property type="component" value="Unassembled WGS sequence"/>
</dbReference>
<sequence length="196" mass="22230">MRGREYLPLRHLLTKAKRCRNAQGKLAALSPVSGTQARESHALHARKKKKKEKAGKANIHPSCLVFSMHRPASSTVLACLLLLIPTAFQAVGSVQWKRNENTGNDGERKTWKSTRKDVCSPSYHLCTTGAISSWKRTGRDHAFLSMHFFPRPGTHMFLTLRFVALKYSSVAWCLEVGMRNGRLHDGRWHGNMEYME</sequence>
<protein>
    <submittedName>
        <fullName evidence="2">Uncharacterized protein</fullName>
    </submittedName>
</protein>
<feature type="region of interest" description="Disordered" evidence="1">
    <location>
        <begin position="30"/>
        <end position="55"/>
    </location>
</feature>
<accession>A0AAE0MV51</accession>
<name>A0AAE0MV51_9PEZI</name>
<evidence type="ECO:0000256" key="1">
    <source>
        <dbReference type="SAM" id="MobiDB-lite"/>
    </source>
</evidence>